<dbReference type="OrthoDB" id="3174977at2"/>
<dbReference type="SUPFAM" id="SSF56601">
    <property type="entry name" value="beta-lactamase/transpeptidase-like"/>
    <property type="match status" value="1"/>
</dbReference>
<name>A0A5A7SHC6_9NOCA</name>
<dbReference type="InterPro" id="IPR001466">
    <property type="entry name" value="Beta-lactam-related"/>
</dbReference>
<evidence type="ECO:0000313" key="3">
    <source>
        <dbReference type="Proteomes" id="UP000322244"/>
    </source>
</evidence>
<organism evidence="2 3">
    <name type="scientific">Antrihabitans cavernicola</name>
    <dbReference type="NCBI Taxonomy" id="2495913"/>
    <lineage>
        <taxon>Bacteria</taxon>
        <taxon>Bacillati</taxon>
        <taxon>Actinomycetota</taxon>
        <taxon>Actinomycetes</taxon>
        <taxon>Mycobacteriales</taxon>
        <taxon>Nocardiaceae</taxon>
        <taxon>Antrihabitans</taxon>
    </lineage>
</organism>
<dbReference type="InterPro" id="IPR012338">
    <property type="entry name" value="Beta-lactam/transpept-like"/>
</dbReference>
<reference evidence="2 3" key="1">
    <citation type="submission" date="2019-07" db="EMBL/GenBank/DDBJ databases">
        <title>Rhodococcus cavernicolus sp. nov., isolated from a cave.</title>
        <authorList>
            <person name="Lee S.D."/>
        </authorList>
    </citation>
    <scope>NUCLEOTIDE SEQUENCE [LARGE SCALE GENOMIC DNA]</scope>
    <source>
        <strain evidence="2 3">C1-24</strain>
    </source>
</reference>
<sequence>MWTGPRSRYVGAMRLLRIMPILVVLLGVSVAGCADESSPPATDVQRDLDTLVGAARAGGAALVVKGAGPELRVTSGVADKSTGAPMRSDQQVRIGSVTKSFTAALVLSLVRDGRVDLDAPAERYVPELVSAGSEPAPTVRQVLQHTSGLPECTTSRAIMQSGSGGTEQFTPERILQIAMQSPRQFRPGEQMKYTNTNYIVAGLIASRVSGVPVSRLLQQRIAEPLGLRNTYLPEPGERMIRGPHPTGYWIGPDGVDTALSDTETSAMGAAGGIVSTPDDLIAFFDALRDGTVLDAATSAQLHSAVPMGGRPGLTYGLGLMHATFGCGVQFWGHAGDVPGYTALAGSTSDGRGVALTITGAVDHDSDMLSVVDRAVCAQKAS</sequence>
<dbReference type="PANTHER" id="PTHR46825:SF7">
    <property type="entry name" value="D-ALANYL-D-ALANINE CARBOXYPEPTIDASE"/>
    <property type="match status" value="1"/>
</dbReference>
<dbReference type="InterPro" id="IPR050491">
    <property type="entry name" value="AmpC-like"/>
</dbReference>
<gene>
    <name evidence="2" type="ORF">FOY51_09380</name>
</gene>
<dbReference type="Pfam" id="PF00144">
    <property type="entry name" value="Beta-lactamase"/>
    <property type="match status" value="1"/>
</dbReference>
<accession>A0A5A7SHC6</accession>
<comment type="caution">
    <text evidence="2">The sequence shown here is derived from an EMBL/GenBank/DDBJ whole genome shotgun (WGS) entry which is preliminary data.</text>
</comment>
<dbReference type="Gene3D" id="3.40.710.10">
    <property type="entry name" value="DD-peptidase/beta-lactamase superfamily"/>
    <property type="match status" value="1"/>
</dbReference>
<dbReference type="PANTHER" id="PTHR46825">
    <property type="entry name" value="D-ALANYL-D-ALANINE-CARBOXYPEPTIDASE/ENDOPEPTIDASE AMPH"/>
    <property type="match status" value="1"/>
</dbReference>
<dbReference type="PROSITE" id="PS51257">
    <property type="entry name" value="PROKAR_LIPOPROTEIN"/>
    <property type="match status" value="1"/>
</dbReference>
<dbReference type="AlphaFoldDB" id="A0A5A7SHC6"/>
<protein>
    <submittedName>
        <fullName evidence="2">Beta-lactamase family protein</fullName>
    </submittedName>
</protein>
<evidence type="ECO:0000313" key="2">
    <source>
        <dbReference type="EMBL" id="KAA0023591.1"/>
    </source>
</evidence>
<dbReference type="EMBL" id="VLNY01000003">
    <property type="protein sequence ID" value="KAA0023591.1"/>
    <property type="molecule type" value="Genomic_DNA"/>
</dbReference>
<feature type="domain" description="Beta-lactamase-related" evidence="1">
    <location>
        <begin position="50"/>
        <end position="361"/>
    </location>
</feature>
<evidence type="ECO:0000259" key="1">
    <source>
        <dbReference type="Pfam" id="PF00144"/>
    </source>
</evidence>
<dbReference type="Proteomes" id="UP000322244">
    <property type="component" value="Unassembled WGS sequence"/>
</dbReference>
<keyword evidence="3" id="KW-1185">Reference proteome</keyword>
<proteinExistence type="predicted"/>